<dbReference type="PRINTS" id="PR00471">
    <property type="entry name" value="ACETATEKNASE"/>
</dbReference>
<evidence type="ECO:0000313" key="5">
    <source>
        <dbReference type="EMBL" id="MPN56127.1"/>
    </source>
</evidence>
<dbReference type="PANTHER" id="PTHR21060:SF15">
    <property type="entry name" value="ACETATE KINASE-RELATED"/>
    <property type="match status" value="1"/>
</dbReference>
<dbReference type="InterPro" id="IPR000890">
    <property type="entry name" value="Aliphatic_acid_kin_short-chain"/>
</dbReference>
<dbReference type="GO" id="GO:0006083">
    <property type="term" value="P:acetate metabolic process"/>
    <property type="evidence" value="ECO:0007669"/>
    <property type="project" value="TreeGrafter"/>
</dbReference>
<keyword evidence="4" id="KW-0067">ATP-binding</keyword>
<accession>A0A645IY99</accession>
<dbReference type="GO" id="GO:0008776">
    <property type="term" value="F:acetate kinase activity"/>
    <property type="evidence" value="ECO:0007669"/>
    <property type="project" value="UniProtKB-EC"/>
</dbReference>
<reference evidence="5" key="1">
    <citation type="submission" date="2019-08" db="EMBL/GenBank/DDBJ databases">
        <authorList>
            <person name="Kucharzyk K."/>
            <person name="Murdoch R.W."/>
            <person name="Higgins S."/>
            <person name="Loffler F."/>
        </authorList>
    </citation>
    <scope>NUCLEOTIDE SEQUENCE</scope>
</reference>
<keyword evidence="1 5" id="KW-0808">Transferase</keyword>
<evidence type="ECO:0000256" key="2">
    <source>
        <dbReference type="ARBA" id="ARBA00022741"/>
    </source>
</evidence>
<name>A0A645IY99_9ZZZZ</name>
<organism evidence="5">
    <name type="scientific">bioreactor metagenome</name>
    <dbReference type="NCBI Taxonomy" id="1076179"/>
    <lineage>
        <taxon>unclassified sequences</taxon>
        <taxon>metagenomes</taxon>
        <taxon>ecological metagenomes</taxon>
    </lineage>
</organism>
<dbReference type="GO" id="GO:0005524">
    <property type="term" value="F:ATP binding"/>
    <property type="evidence" value="ECO:0007669"/>
    <property type="project" value="UniProtKB-KW"/>
</dbReference>
<evidence type="ECO:0000256" key="4">
    <source>
        <dbReference type="ARBA" id="ARBA00022840"/>
    </source>
</evidence>
<keyword evidence="3 5" id="KW-0418">Kinase</keyword>
<dbReference type="Pfam" id="PF00871">
    <property type="entry name" value="Acetate_kinase"/>
    <property type="match status" value="1"/>
</dbReference>
<dbReference type="Gene3D" id="3.30.420.40">
    <property type="match status" value="1"/>
</dbReference>
<proteinExistence type="predicted"/>
<evidence type="ECO:0000256" key="1">
    <source>
        <dbReference type="ARBA" id="ARBA00022679"/>
    </source>
</evidence>
<comment type="caution">
    <text evidence="5">The sequence shown here is derived from an EMBL/GenBank/DDBJ whole genome shotgun (WGS) entry which is preliminary data.</text>
</comment>
<keyword evidence="2" id="KW-0547">Nucleotide-binding</keyword>
<dbReference type="InterPro" id="IPR043129">
    <property type="entry name" value="ATPase_NBD"/>
</dbReference>
<dbReference type="EC" id="2.7.2.1" evidence="5"/>
<gene>
    <name evidence="5" type="primary">ackA_63</name>
    <name evidence="5" type="ORF">SDC9_203813</name>
</gene>
<dbReference type="SUPFAM" id="SSF53067">
    <property type="entry name" value="Actin-like ATPase domain"/>
    <property type="match status" value="1"/>
</dbReference>
<dbReference type="EMBL" id="VSSQ01126133">
    <property type="protein sequence ID" value="MPN56127.1"/>
    <property type="molecule type" value="Genomic_DNA"/>
</dbReference>
<protein>
    <submittedName>
        <fullName evidence="5">Acetate kinase</fullName>
        <ecNumber evidence="5">2.7.2.1</ecNumber>
    </submittedName>
</protein>
<dbReference type="AlphaFoldDB" id="A0A645IY99"/>
<evidence type="ECO:0000256" key="3">
    <source>
        <dbReference type="ARBA" id="ARBA00022777"/>
    </source>
</evidence>
<dbReference type="PANTHER" id="PTHR21060">
    <property type="entry name" value="ACETATE KINASE"/>
    <property type="match status" value="1"/>
</dbReference>
<sequence length="100" mass="10783">MALDVLVQQARHWIGAFYLELNGLDALVFTAGIGENNPTVRQAVCARLDGLGILLDQAANQSVRATEAAISSPASKVKVLVIPANEELVVAREVKRFLEK</sequence>